<comment type="caution">
    <text evidence="4">The sequence shown here is derived from an EMBL/GenBank/DDBJ whole genome shotgun (WGS) entry which is preliminary data.</text>
</comment>
<evidence type="ECO:0000313" key="4">
    <source>
        <dbReference type="EMBL" id="CAF3847832.1"/>
    </source>
</evidence>
<feature type="region of interest" description="Disordered" evidence="1">
    <location>
        <begin position="385"/>
        <end position="421"/>
    </location>
</feature>
<organism evidence="4 5">
    <name type="scientific">Rotaria sordida</name>
    <dbReference type="NCBI Taxonomy" id="392033"/>
    <lineage>
        <taxon>Eukaryota</taxon>
        <taxon>Metazoa</taxon>
        <taxon>Spiralia</taxon>
        <taxon>Gnathifera</taxon>
        <taxon>Rotifera</taxon>
        <taxon>Eurotatoria</taxon>
        <taxon>Bdelloidea</taxon>
        <taxon>Philodinida</taxon>
        <taxon>Philodinidae</taxon>
        <taxon>Rotaria</taxon>
    </lineage>
</organism>
<dbReference type="EMBL" id="CAJOBD010002008">
    <property type="protein sequence ID" value="CAF3847832.1"/>
    <property type="molecule type" value="Genomic_DNA"/>
</dbReference>
<evidence type="ECO:0000313" key="5">
    <source>
        <dbReference type="Proteomes" id="UP000663836"/>
    </source>
</evidence>
<keyword evidence="2" id="KW-0472">Membrane</keyword>
<evidence type="ECO:0000256" key="3">
    <source>
        <dbReference type="SAM" id="SignalP"/>
    </source>
</evidence>
<dbReference type="AlphaFoldDB" id="A0A819EBB0"/>
<sequence>MKKFLLYICLYIFKFLSFVRGAHFYGGSISWETVSTDLTNTSTVTIELQQTYAWANYLYPCLSVSGPATDTLVCLTGCTTNITNISVQGTCIYYDLTLNVTVSQVLQSITLPLGAQQVLAYQSDSWLPLVSGINPGSLVTYINLAIRIDNGMINSSPETSMAPLTTVYVNTQQTLRIPMTDIDSDIIKCRWANSTAVVTTTTIDECGGVCQDLLGAQLYSSSNMDNNCTLVFNTNVTGYYVIAIQIEDFMPSDPNGIALSSIPLQFLIRSIQISCDIPTIIGELNNGTTIYVLANITFSIEIFAQAQCNNSTIIRCETISLPSGKAKTSTIVQETSILYSTTFTWIPSFDQIGTTELYCTMAVDSNNLQSSQYCLTFIVIAPTTTTSTSTSSSSSSSSTTTSTDTSTSSTSTTASTSTSTSSTSISTTVEVTTPTTTIVKESLNVNLLIGLILSLGIPLCFLLSLLSCCFFCPRWCAQSFRNKILRKFWHEKEMVCRSNEMSDRSQISLTRLLKSNSVRASESNPATNTITTLMSPISRNVTPVRDSSSGLLLSERPLTKDIHKPKALLFVRGAHFYGGSITWEAVSPDSTNSSTVTITLKQTYSWLSSRYSCLSVSGPINDTLSCLAGCASISTSIYVKGACISNDASLGVIVTQSTQLITFPLGAKQVLAYQGSAWLTLVSGAGQWSVATYINLAVRTDNGRINSSPETSIPPLITVPVNKQQVLRIPMIDNDNDIVKCRWASSTVVIASTTITECGGVCQALTGFQLYSSSNLENKCTLTFTPTSVGYYVVAIQIEDFMPSNPNGTVLSSIPLQFLIRSISTSCNLPTIIGELNNTATIYVPANVRFSTDVIAQIACSGTTIKGFTTISLPSGKASTTTVVKESSILYSTTFTWTPSFDQIGTTELYCTTAVDSSSLQSMEYCLIFVVIAPTTTTSTSTSSSSSSSSTTTSTTTSTSSTSTTTSSSTSTSTSSTSTSTTTTTPTTTIVKESLSLNLFLGLILGLGLPFCLLLSLLSSCCCCPRWYSQSFRGKIRRKFWDEEEPICHVCRVQNTMNRDTQDYRQEYINSDAAPDRSQPSSNRPLSLNSITSFKLNPRASTVTTLLSPVSSKIAPIDNTSNGLLLSERTLKSRTSTSHLFKAYSEQRNSKNYV</sequence>
<keyword evidence="3" id="KW-0732">Signal</keyword>
<keyword evidence="2" id="KW-1133">Transmembrane helix</keyword>
<accession>A0A819EBB0</accession>
<keyword evidence="2" id="KW-0812">Transmembrane</keyword>
<evidence type="ECO:0000256" key="1">
    <source>
        <dbReference type="SAM" id="MobiDB-lite"/>
    </source>
</evidence>
<feature type="chain" id="PRO_5032952533" evidence="3">
    <location>
        <begin position="22"/>
        <end position="1154"/>
    </location>
</feature>
<protein>
    <submittedName>
        <fullName evidence="4">Uncharacterized protein</fullName>
    </submittedName>
</protein>
<feature type="transmembrane region" description="Helical" evidence="2">
    <location>
        <begin position="999"/>
        <end position="1018"/>
    </location>
</feature>
<proteinExistence type="predicted"/>
<evidence type="ECO:0000256" key="2">
    <source>
        <dbReference type="SAM" id="Phobius"/>
    </source>
</evidence>
<reference evidence="4" key="1">
    <citation type="submission" date="2021-02" db="EMBL/GenBank/DDBJ databases">
        <authorList>
            <person name="Nowell W R."/>
        </authorList>
    </citation>
    <scope>NUCLEOTIDE SEQUENCE</scope>
</reference>
<dbReference type="Proteomes" id="UP000663836">
    <property type="component" value="Unassembled WGS sequence"/>
</dbReference>
<name>A0A819EBB0_9BILA</name>
<feature type="signal peptide" evidence="3">
    <location>
        <begin position="1"/>
        <end position="21"/>
    </location>
</feature>
<feature type="region of interest" description="Disordered" evidence="1">
    <location>
        <begin position="937"/>
        <end position="985"/>
    </location>
</feature>
<gene>
    <name evidence="4" type="ORF">JBS370_LOCUS18064</name>
</gene>